<gene>
    <name evidence="2" type="ORF">ACFPZ3_41625</name>
</gene>
<feature type="region of interest" description="Disordered" evidence="1">
    <location>
        <begin position="112"/>
        <end position="154"/>
    </location>
</feature>
<feature type="region of interest" description="Disordered" evidence="1">
    <location>
        <begin position="1"/>
        <end position="86"/>
    </location>
</feature>
<accession>A0ABW1D142</accession>
<keyword evidence="3" id="KW-1185">Reference proteome</keyword>
<evidence type="ECO:0000313" key="3">
    <source>
        <dbReference type="Proteomes" id="UP001596058"/>
    </source>
</evidence>
<feature type="compositionally biased region" description="Low complexity" evidence="1">
    <location>
        <begin position="133"/>
        <end position="149"/>
    </location>
</feature>
<proteinExistence type="predicted"/>
<feature type="compositionally biased region" description="Low complexity" evidence="1">
    <location>
        <begin position="9"/>
        <end position="62"/>
    </location>
</feature>
<comment type="caution">
    <text evidence="2">The sequence shown here is derived from an EMBL/GenBank/DDBJ whole genome shotgun (WGS) entry which is preliminary data.</text>
</comment>
<evidence type="ECO:0000313" key="2">
    <source>
        <dbReference type="EMBL" id="MFC5830396.1"/>
    </source>
</evidence>
<dbReference type="EMBL" id="JBHSPA010000055">
    <property type="protein sequence ID" value="MFC5830396.1"/>
    <property type="molecule type" value="Genomic_DNA"/>
</dbReference>
<protein>
    <submittedName>
        <fullName evidence="2">Uncharacterized protein</fullName>
    </submittedName>
</protein>
<feature type="compositionally biased region" description="Polar residues" evidence="1">
    <location>
        <begin position="123"/>
        <end position="132"/>
    </location>
</feature>
<evidence type="ECO:0000256" key="1">
    <source>
        <dbReference type="SAM" id="MobiDB-lite"/>
    </source>
</evidence>
<dbReference type="Proteomes" id="UP001596058">
    <property type="component" value="Unassembled WGS sequence"/>
</dbReference>
<sequence length="169" mass="16682">MRAETPMTVSAPAATAPVAGGTAEDPVTAPEDPAAAPEDPAVAPESPAAASEGPATAPPTGGLLASGRAVREACPGDGRQATSDNASAGLAATATLAPLAIPFNRTRNRSMSPVLTHFPTPSAEFTRSSTSDTPAAATGTEGTAARTSTPATTHPRRIVNISPAVTNYA</sequence>
<reference evidence="3" key="1">
    <citation type="journal article" date="2019" name="Int. J. Syst. Evol. Microbiol.">
        <title>The Global Catalogue of Microorganisms (GCM) 10K type strain sequencing project: providing services to taxonomists for standard genome sequencing and annotation.</title>
        <authorList>
            <consortium name="The Broad Institute Genomics Platform"/>
            <consortium name="The Broad Institute Genome Sequencing Center for Infectious Disease"/>
            <person name="Wu L."/>
            <person name="Ma J."/>
        </authorList>
    </citation>
    <scope>NUCLEOTIDE SEQUENCE [LARGE SCALE GENOMIC DNA]</scope>
    <source>
        <strain evidence="3">CCUG 53903</strain>
    </source>
</reference>
<name>A0ABW1D142_9ACTN</name>
<organism evidence="2 3">
    <name type="scientific">Nonomuraea insulae</name>
    <dbReference type="NCBI Taxonomy" id="1616787"/>
    <lineage>
        <taxon>Bacteria</taxon>
        <taxon>Bacillati</taxon>
        <taxon>Actinomycetota</taxon>
        <taxon>Actinomycetes</taxon>
        <taxon>Streptosporangiales</taxon>
        <taxon>Streptosporangiaceae</taxon>
        <taxon>Nonomuraea</taxon>
    </lineage>
</organism>
<dbReference type="RefSeq" id="WP_379519884.1">
    <property type="nucleotide sequence ID" value="NZ_JBHSPA010000055.1"/>
</dbReference>